<dbReference type="EMBL" id="JANFPI010000009">
    <property type="protein sequence ID" value="MCX8999564.1"/>
    <property type="molecule type" value="Genomic_DNA"/>
</dbReference>
<organism evidence="3 4">
    <name type="scientific">Ectorhizobium quercum</name>
    <dbReference type="NCBI Taxonomy" id="2965071"/>
    <lineage>
        <taxon>Bacteria</taxon>
        <taxon>Pseudomonadati</taxon>
        <taxon>Pseudomonadota</taxon>
        <taxon>Alphaproteobacteria</taxon>
        <taxon>Hyphomicrobiales</taxon>
        <taxon>Rhizobiaceae</taxon>
        <taxon>Ectorhizobium</taxon>
    </lineage>
</organism>
<dbReference type="Proteomes" id="UP001208771">
    <property type="component" value="Unassembled WGS sequence"/>
</dbReference>
<proteinExistence type="predicted"/>
<evidence type="ECO:0000313" key="4">
    <source>
        <dbReference type="Proteomes" id="UP001208771"/>
    </source>
</evidence>
<feature type="transmembrane region" description="Helical" evidence="2">
    <location>
        <begin position="41"/>
        <end position="62"/>
    </location>
</feature>
<reference evidence="3" key="1">
    <citation type="submission" date="2022-07" db="EMBL/GenBank/DDBJ databases">
        <title>Ectorhizobium quercum gen.nov., sp. nov.</title>
        <authorList>
            <person name="Ma T."/>
            <person name="Li Y."/>
        </authorList>
    </citation>
    <scope>NUCLEOTIDE SEQUENCE</scope>
    <source>
        <strain evidence="3">BDR2-2</strain>
    </source>
</reference>
<keyword evidence="4" id="KW-1185">Reference proteome</keyword>
<feature type="coiled-coil region" evidence="1">
    <location>
        <begin position="79"/>
        <end position="139"/>
    </location>
</feature>
<dbReference type="AlphaFoldDB" id="A0AAE3SXX4"/>
<evidence type="ECO:0000256" key="2">
    <source>
        <dbReference type="SAM" id="Phobius"/>
    </source>
</evidence>
<comment type="caution">
    <text evidence="3">The sequence shown here is derived from an EMBL/GenBank/DDBJ whole genome shotgun (WGS) entry which is preliminary data.</text>
</comment>
<keyword evidence="2" id="KW-0812">Transmembrane</keyword>
<feature type="transmembrane region" description="Helical" evidence="2">
    <location>
        <begin position="6"/>
        <end position="29"/>
    </location>
</feature>
<keyword evidence="1" id="KW-0175">Coiled coil</keyword>
<accession>A0AAE3SXX4</accession>
<dbReference type="RefSeq" id="WP_306413059.1">
    <property type="nucleotide sequence ID" value="NZ_JANFPI010000009.1"/>
</dbReference>
<name>A0AAE3SXX4_9HYPH</name>
<evidence type="ECO:0000256" key="1">
    <source>
        <dbReference type="SAM" id="Coils"/>
    </source>
</evidence>
<protein>
    <submittedName>
        <fullName evidence="3">Uncharacterized protein</fullName>
    </submittedName>
</protein>
<keyword evidence="2" id="KW-1133">Transmembrane helix</keyword>
<gene>
    <name evidence="3" type="ORF">NOF55_20880</name>
</gene>
<keyword evidence="2" id="KW-0472">Membrane</keyword>
<sequence length="397" mass="44162">MFENLMMTSAFAWAGAGIWLVISVLRIVIPKWRRSAIRQAKWSSGLFVLTFVAAIVFNQMIYRDYGLSSSESLAEARAARKVEAEAKVVEENRKKEQAEIAQKEAEAKAAVERTRLLAEADQQTKLRKEAEELAAAEAKRCGIGTIVAVSSSYKLRKNPRETSDKIVNQKATEALRKTHYHQIDNSTSVKIMGCSAEWTQVQIAEPSWLTDVSGWVPSKVLRRIETSSDGARVYVESDVYWDNDTSKFKKQIVTMINKISRENAGCKQIDPGTVAKSTSRSKPNEPVFFVTCGEGSNAFNVWFRPTDITTTMTATPPIRQGDATLACEQAAKAKATHPSTVDFSRFLDVAYSARPDGRVSLTSSFLAKNSFNLELKFNIRCLFDGNTMIEATVSEAR</sequence>
<evidence type="ECO:0000313" key="3">
    <source>
        <dbReference type="EMBL" id="MCX8999564.1"/>
    </source>
</evidence>